<evidence type="ECO:0000256" key="1">
    <source>
        <dbReference type="SAM" id="MobiDB-lite"/>
    </source>
</evidence>
<dbReference type="Pfam" id="PF13730">
    <property type="entry name" value="HTH_36"/>
    <property type="match status" value="1"/>
</dbReference>
<organism evidence="2">
    <name type="scientific">uncultured Caudovirales phage</name>
    <dbReference type="NCBI Taxonomy" id="2100421"/>
    <lineage>
        <taxon>Viruses</taxon>
        <taxon>Duplodnaviria</taxon>
        <taxon>Heunggongvirae</taxon>
        <taxon>Uroviricota</taxon>
        <taxon>Caudoviricetes</taxon>
        <taxon>Peduoviridae</taxon>
        <taxon>Maltschvirus</taxon>
        <taxon>Maltschvirus maltsch</taxon>
    </lineage>
</organism>
<reference evidence="2" key="1">
    <citation type="submission" date="2020-05" db="EMBL/GenBank/DDBJ databases">
        <authorList>
            <person name="Chiriac C."/>
            <person name="Salcher M."/>
            <person name="Ghai R."/>
            <person name="Kavagutti S V."/>
        </authorList>
    </citation>
    <scope>NUCLEOTIDE SEQUENCE</scope>
</reference>
<protein>
    <submittedName>
        <fullName evidence="2">Helix-turn-helix domain containing protein</fullName>
    </submittedName>
</protein>
<dbReference type="Gene3D" id="1.10.10.10">
    <property type="entry name" value="Winged helix-like DNA-binding domain superfamily/Winged helix DNA-binding domain"/>
    <property type="match status" value="1"/>
</dbReference>
<sequence>MIQAIAMVLDFAPVHWSPSTRMVAIALADYANTDTGHCWPSIANLARRSGLSLRQVQRCLREIETEGWIERDGVHRVGTNLWIWRKRFRVVGDTHVTPPVTPVSPPHRGTGVTPVSPEPLVLNHQINR</sequence>
<dbReference type="SUPFAM" id="SSF46785">
    <property type="entry name" value="Winged helix' DNA-binding domain"/>
    <property type="match status" value="1"/>
</dbReference>
<dbReference type="EMBL" id="LR797439">
    <property type="protein sequence ID" value="CAB4216940.1"/>
    <property type="molecule type" value="Genomic_DNA"/>
</dbReference>
<dbReference type="InterPro" id="IPR036388">
    <property type="entry name" value="WH-like_DNA-bd_sf"/>
</dbReference>
<feature type="region of interest" description="Disordered" evidence="1">
    <location>
        <begin position="99"/>
        <end position="128"/>
    </location>
</feature>
<gene>
    <name evidence="2" type="ORF">UFOVP1143_11</name>
    <name evidence="3" type="ORF">UFOVP1504_5</name>
</gene>
<evidence type="ECO:0000313" key="3">
    <source>
        <dbReference type="EMBL" id="CAB4216940.1"/>
    </source>
</evidence>
<accession>A0A6J5QX12</accession>
<evidence type="ECO:0000313" key="2">
    <source>
        <dbReference type="EMBL" id="CAB4185931.1"/>
    </source>
</evidence>
<name>A0A6J5QX12_9CAUD</name>
<proteinExistence type="predicted"/>
<dbReference type="EMBL" id="LR797083">
    <property type="protein sequence ID" value="CAB4185931.1"/>
    <property type="molecule type" value="Genomic_DNA"/>
</dbReference>
<dbReference type="InterPro" id="IPR036390">
    <property type="entry name" value="WH_DNA-bd_sf"/>
</dbReference>